<dbReference type="PANTHER" id="PTHR23506:SF26">
    <property type="entry name" value="MFS-TYPE TRANSPORTER SLC18B1"/>
    <property type="match status" value="1"/>
</dbReference>
<accession>A0AAD1UM27</accession>
<dbReference type="InterPro" id="IPR011701">
    <property type="entry name" value="MFS"/>
</dbReference>
<feature type="transmembrane region" description="Helical" evidence="6">
    <location>
        <begin position="141"/>
        <end position="161"/>
    </location>
</feature>
<dbReference type="InterPro" id="IPR020846">
    <property type="entry name" value="MFS_dom"/>
</dbReference>
<dbReference type="SUPFAM" id="SSF103473">
    <property type="entry name" value="MFS general substrate transporter"/>
    <property type="match status" value="1"/>
</dbReference>
<keyword evidence="3 6" id="KW-0812">Transmembrane</keyword>
<evidence type="ECO:0000259" key="7">
    <source>
        <dbReference type="PROSITE" id="PS50850"/>
    </source>
</evidence>
<name>A0AAD1UM27_EUPCR</name>
<evidence type="ECO:0000256" key="6">
    <source>
        <dbReference type="SAM" id="Phobius"/>
    </source>
</evidence>
<sequence>MNTKKFLLLITVSFMCSVNYMILVPFIPIEFGKFKLKPSTYGYIYSCFPLTSMLLSFFVARFMDYFGRKQVLIGGISCMTLSMISFSLSHYITNASIIALVLCVIRVLQGISGCLVTTSVFAIVCAVYSENKTKFIGFAQSAKGAGCSIGPFIGTLLYTLFGFQGTYFIMTGIFGSLLILCSVFIDDSVNITDTTAGDQAVLRAHDAEKEGQSQKGETPIDGVSYCVLFTRRVYLLTAIASIMSNVNFCYYEPVMTDRLQGFGLNNFWIGFMFSLAPFSYFLTLLLFSMFLKKSFKVVHVFIGVIISAFSLILIGPGMFLPDNLVLMSIGLLWMGASSVLFILPILPILTEDGVSRYPQHKYKVSDISSVVLSFCLSLGQTIGPIYGSYATEYLGFRNCSSCLGVFVFCFALTYYFGCVFPVKNRYFE</sequence>
<keyword evidence="4 6" id="KW-1133">Transmembrane helix</keyword>
<feature type="transmembrane region" description="Helical" evidence="6">
    <location>
        <begin position="267"/>
        <end position="291"/>
    </location>
</feature>
<dbReference type="GO" id="GO:0016020">
    <property type="term" value="C:membrane"/>
    <property type="evidence" value="ECO:0007669"/>
    <property type="project" value="UniProtKB-SubCell"/>
</dbReference>
<feature type="transmembrane region" description="Helical" evidence="6">
    <location>
        <begin position="71"/>
        <end position="92"/>
    </location>
</feature>
<feature type="transmembrane region" description="Helical" evidence="6">
    <location>
        <begin position="167"/>
        <end position="185"/>
    </location>
</feature>
<dbReference type="InterPro" id="IPR036259">
    <property type="entry name" value="MFS_trans_sf"/>
</dbReference>
<feature type="transmembrane region" description="Helical" evidence="6">
    <location>
        <begin position="325"/>
        <end position="349"/>
    </location>
</feature>
<dbReference type="GO" id="GO:0022857">
    <property type="term" value="F:transmembrane transporter activity"/>
    <property type="evidence" value="ECO:0007669"/>
    <property type="project" value="InterPro"/>
</dbReference>
<dbReference type="EMBL" id="CAMPGE010010547">
    <property type="protein sequence ID" value="CAI2369395.1"/>
    <property type="molecule type" value="Genomic_DNA"/>
</dbReference>
<feature type="transmembrane region" description="Helical" evidence="6">
    <location>
        <begin position="403"/>
        <end position="422"/>
    </location>
</feature>
<dbReference type="InterPro" id="IPR005829">
    <property type="entry name" value="Sugar_transporter_CS"/>
</dbReference>
<dbReference type="Pfam" id="PF07690">
    <property type="entry name" value="MFS_1"/>
    <property type="match status" value="1"/>
</dbReference>
<feature type="transmembrane region" description="Helical" evidence="6">
    <location>
        <begin position="298"/>
        <end position="319"/>
    </location>
</feature>
<feature type="domain" description="Major facilitator superfamily (MFS) profile" evidence="7">
    <location>
        <begin position="5"/>
        <end position="425"/>
    </location>
</feature>
<evidence type="ECO:0000313" key="8">
    <source>
        <dbReference type="EMBL" id="CAI2369395.1"/>
    </source>
</evidence>
<dbReference type="PROSITE" id="PS50850">
    <property type="entry name" value="MFS"/>
    <property type="match status" value="1"/>
</dbReference>
<evidence type="ECO:0000256" key="1">
    <source>
        <dbReference type="ARBA" id="ARBA00004141"/>
    </source>
</evidence>
<keyword evidence="5 6" id="KW-0472">Membrane</keyword>
<evidence type="ECO:0000256" key="4">
    <source>
        <dbReference type="ARBA" id="ARBA00022989"/>
    </source>
</evidence>
<dbReference type="PROSITE" id="PS00216">
    <property type="entry name" value="SUGAR_TRANSPORT_1"/>
    <property type="match status" value="1"/>
</dbReference>
<organism evidence="8 9">
    <name type="scientific">Euplotes crassus</name>
    <dbReference type="NCBI Taxonomy" id="5936"/>
    <lineage>
        <taxon>Eukaryota</taxon>
        <taxon>Sar</taxon>
        <taxon>Alveolata</taxon>
        <taxon>Ciliophora</taxon>
        <taxon>Intramacronucleata</taxon>
        <taxon>Spirotrichea</taxon>
        <taxon>Hypotrichia</taxon>
        <taxon>Euplotida</taxon>
        <taxon>Euplotidae</taxon>
        <taxon>Moneuplotes</taxon>
    </lineage>
</organism>
<dbReference type="Proteomes" id="UP001295684">
    <property type="component" value="Unassembled WGS sequence"/>
</dbReference>
<comment type="caution">
    <text evidence="8">The sequence shown here is derived from an EMBL/GenBank/DDBJ whole genome shotgun (WGS) entry which is preliminary data.</text>
</comment>
<comment type="subcellular location">
    <subcellularLocation>
        <location evidence="1">Membrane</location>
        <topology evidence="1">Multi-pass membrane protein</topology>
    </subcellularLocation>
</comment>
<evidence type="ECO:0000256" key="2">
    <source>
        <dbReference type="ARBA" id="ARBA00022448"/>
    </source>
</evidence>
<dbReference type="PANTHER" id="PTHR23506">
    <property type="entry name" value="GH10249P"/>
    <property type="match status" value="1"/>
</dbReference>
<dbReference type="AlphaFoldDB" id="A0AAD1UM27"/>
<keyword evidence="2" id="KW-0813">Transport</keyword>
<proteinExistence type="predicted"/>
<dbReference type="InterPro" id="IPR050930">
    <property type="entry name" value="MFS_Vesicular_Transporter"/>
</dbReference>
<gene>
    <name evidence="8" type="ORF">ECRASSUSDP1_LOCUS10694</name>
</gene>
<feature type="transmembrane region" description="Helical" evidence="6">
    <location>
        <begin position="370"/>
        <end position="391"/>
    </location>
</feature>
<protein>
    <recommendedName>
        <fullName evidence="7">Major facilitator superfamily (MFS) profile domain-containing protein</fullName>
    </recommendedName>
</protein>
<dbReference type="Gene3D" id="1.20.1250.20">
    <property type="entry name" value="MFS general substrate transporter like domains"/>
    <property type="match status" value="1"/>
</dbReference>
<evidence type="ECO:0000256" key="5">
    <source>
        <dbReference type="ARBA" id="ARBA00023136"/>
    </source>
</evidence>
<evidence type="ECO:0000313" key="9">
    <source>
        <dbReference type="Proteomes" id="UP001295684"/>
    </source>
</evidence>
<keyword evidence="9" id="KW-1185">Reference proteome</keyword>
<feature type="transmembrane region" description="Helical" evidence="6">
    <location>
        <begin position="7"/>
        <end position="29"/>
    </location>
</feature>
<evidence type="ECO:0000256" key="3">
    <source>
        <dbReference type="ARBA" id="ARBA00022692"/>
    </source>
</evidence>
<feature type="transmembrane region" description="Helical" evidence="6">
    <location>
        <begin position="98"/>
        <end position="129"/>
    </location>
</feature>
<feature type="transmembrane region" description="Helical" evidence="6">
    <location>
        <begin position="233"/>
        <end position="255"/>
    </location>
</feature>
<reference evidence="8" key="1">
    <citation type="submission" date="2023-07" db="EMBL/GenBank/DDBJ databases">
        <authorList>
            <consortium name="AG Swart"/>
            <person name="Singh M."/>
            <person name="Singh A."/>
            <person name="Seah K."/>
            <person name="Emmerich C."/>
        </authorList>
    </citation>
    <scope>NUCLEOTIDE SEQUENCE</scope>
    <source>
        <strain evidence="8">DP1</strain>
    </source>
</reference>
<feature type="transmembrane region" description="Helical" evidence="6">
    <location>
        <begin position="41"/>
        <end position="59"/>
    </location>
</feature>